<feature type="chain" id="PRO_5041929658" evidence="1">
    <location>
        <begin position="33"/>
        <end position="449"/>
    </location>
</feature>
<dbReference type="SUPFAM" id="SSF53474">
    <property type="entry name" value="alpha/beta-Hydrolases"/>
    <property type="match status" value="1"/>
</dbReference>
<proteinExistence type="predicted"/>
<dbReference type="SUPFAM" id="SSF50156">
    <property type="entry name" value="PDZ domain-like"/>
    <property type="match status" value="1"/>
</dbReference>
<dbReference type="InterPro" id="IPR036034">
    <property type="entry name" value="PDZ_sf"/>
</dbReference>
<evidence type="ECO:0000256" key="1">
    <source>
        <dbReference type="SAM" id="SignalP"/>
    </source>
</evidence>
<dbReference type="InterPro" id="IPR001478">
    <property type="entry name" value="PDZ"/>
</dbReference>
<name>A0AAF0BMN2_9PROT</name>
<dbReference type="KEGG" id="gso:PH603_03360"/>
<dbReference type="EMBL" id="CP116805">
    <property type="protein sequence ID" value="WCL54795.1"/>
    <property type="molecule type" value="Genomic_DNA"/>
</dbReference>
<dbReference type="PANTHER" id="PTHR43265:SF1">
    <property type="entry name" value="ESTERASE ESTD"/>
    <property type="match status" value="1"/>
</dbReference>
<dbReference type="RefSeq" id="WP_289504514.1">
    <property type="nucleotide sequence ID" value="NZ_CP116805.1"/>
</dbReference>
<dbReference type="PANTHER" id="PTHR43265">
    <property type="entry name" value="ESTERASE ESTD"/>
    <property type="match status" value="1"/>
</dbReference>
<dbReference type="Proteomes" id="UP001217500">
    <property type="component" value="Chromosome"/>
</dbReference>
<dbReference type="Gene3D" id="3.40.50.1820">
    <property type="entry name" value="alpha/beta hydrolase"/>
    <property type="match status" value="1"/>
</dbReference>
<keyword evidence="3" id="KW-0378">Hydrolase</keyword>
<dbReference type="PROSITE" id="PS50106">
    <property type="entry name" value="PDZ"/>
    <property type="match status" value="1"/>
</dbReference>
<dbReference type="Gene3D" id="2.30.42.10">
    <property type="match status" value="1"/>
</dbReference>
<protein>
    <submittedName>
        <fullName evidence="3">Alpha/beta fold hydrolase</fullName>
    </submittedName>
</protein>
<gene>
    <name evidence="3" type="ORF">PH603_03360</name>
</gene>
<keyword evidence="1" id="KW-0732">Signal</keyword>
<dbReference type="AlphaFoldDB" id="A0AAF0BMN2"/>
<dbReference type="GO" id="GO:0052689">
    <property type="term" value="F:carboxylic ester hydrolase activity"/>
    <property type="evidence" value="ECO:0007669"/>
    <property type="project" value="TreeGrafter"/>
</dbReference>
<dbReference type="InterPro" id="IPR022742">
    <property type="entry name" value="Hydrolase_4"/>
</dbReference>
<evidence type="ECO:0000259" key="2">
    <source>
        <dbReference type="PROSITE" id="PS50106"/>
    </source>
</evidence>
<organism evidence="3 4">
    <name type="scientific">Gimibacter soli</name>
    <dbReference type="NCBI Taxonomy" id="3024400"/>
    <lineage>
        <taxon>Bacteria</taxon>
        <taxon>Pseudomonadati</taxon>
        <taxon>Pseudomonadota</taxon>
        <taxon>Alphaproteobacteria</taxon>
        <taxon>Kordiimonadales</taxon>
        <taxon>Temperatibacteraceae</taxon>
        <taxon>Gimibacter</taxon>
    </lineage>
</organism>
<dbReference type="InterPro" id="IPR029058">
    <property type="entry name" value="AB_hydrolase_fold"/>
</dbReference>
<dbReference type="Pfam" id="PF12146">
    <property type="entry name" value="Hydrolase_4"/>
    <property type="match status" value="1"/>
</dbReference>
<evidence type="ECO:0000313" key="4">
    <source>
        <dbReference type="Proteomes" id="UP001217500"/>
    </source>
</evidence>
<accession>A0AAF0BMN2</accession>
<dbReference type="InterPro" id="IPR053145">
    <property type="entry name" value="AB_hydrolase_Est10"/>
</dbReference>
<feature type="signal peptide" evidence="1">
    <location>
        <begin position="1"/>
        <end position="32"/>
    </location>
</feature>
<evidence type="ECO:0000313" key="3">
    <source>
        <dbReference type="EMBL" id="WCL54795.1"/>
    </source>
</evidence>
<sequence length="449" mass="49670">MNTDTANIRRGTFGLKALGAVLVLGLSSLSAAADDTLPRRAQWDARFEGNGGAGIRIRELTDRSPLAKAGLKAGDIMIQVDGRAIVGAAAWDDLTDSLVAGKDYAIQYRRGAVVKAAKARFRAIPYEAYDGIEVSYDQITSDYGARQRVIITRPKGASGPLPAVFVLQGLSCSSIENIPGRNSNYMRVLTSLVTETGMVVMRVEKPGLGDSEGNCSETDFKAELNGYEVALAKLQRLAYVDPSRIIVYGNSMGSAIAPYFANKYSLKGVIADGTYYRTWFEHMLEIERRIQRMQGVEETVINDRINRAYIPLYHGMLIAKKSYADVVAEQPLLAEHNYHGGHHMYGRPMRFYHQMQDFDVAGNWASLKVPVRIRWGTNDWIMSEYDNDMIMEVLGAAGHTDAELHKFDGMDHWSTIHPTAAASFKGEAGTWDERIASQIVTWAQDLASK</sequence>
<reference evidence="3" key="1">
    <citation type="submission" date="2023-01" db="EMBL/GenBank/DDBJ databases">
        <title>The genome sequence of Kordiimonadaceae bacterium 6D33.</title>
        <authorList>
            <person name="Liu Y."/>
        </authorList>
    </citation>
    <scope>NUCLEOTIDE SEQUENCE</scope>
    <source>
        <strain evidence="3">6D33</strain>
    </source>
</reference>
<keyword evidence="4" id="KW-1185">Reference proteome</keyword>
<feature type="domain" description="PDZ" evidence="2">
    <location>
        <begin position="5"/>
        <end position="87"/>
    </location>
</feature>